<keyword evidence="1" id="KW-0808">Transferase</keyword>
<dbReference type="PANTHER" id="PTHR23290:SF0">
    <property type="entry name" value="RRNA N6-ADENOSINE-METHYLTRANSFERASE METTL5"/>
    <property type="match status" value="1"/>
</dbReference>
<dbReference type="EMBL" id="DQUI01000084">
    <property type="protein sequence ID" value="HIP84835.1"/>
    <property type="molecule type" value="Genomic_DNA"/>
</dbReference>
<name>A0A832ZBR4_9EURY</name>
<dbReference type="InterPro" id="IPR029063">
    <property type="entry name" value="SAM-dependent_MTases_sf"/>
</dbReference>
<dbReference type="CDD" id="cd02440">
    <property type="entry name" value="AdoMet_MTases"/>
    <property type="match status" value="1"/>
</dbReference>
<dbReference type="Proteomes" id="UP000643554">
    <property type="component" value="Unassembled WGS sequence"/>
</dbReference>
<dbReference type="Gene3D" id="3.40.50.150">
    <property type="entry name" value="Vaccinia Virus protein VP39"/>
    <property type="match status" value="1"/>
</dbReference>
<evidence type="ECO:0000313" key="1">
    <source>
        <dbReference type="EMBL" id="HIP84835.1"/>
    </source>
</evidence>
<dbReference type="InterPro" id="IPR051720">
    <property type="entry name" value="rRNA_MeTrfase/Polyamine_Synth"/>
</dbReference>
<dbReference type="GO" id="GO:0032259">
    <property type="term" value="P:methylation"/>
    <property type="evidence" value="ECO:0007669"/>
    <property type="project" value="UniProtKB-KW"/>
</dbReference>
<dbReference type="PANTHER" id="PTHR23290">
    <property type="entry name" value="RRNA N6-ADENOSINE-METHYLTRANSFERASE METTL5"/>
    <property type="match status" value="1"/>
</dbReference>
<gene>
    <name evidence="1" type="ORF">EYH15_05040</name>
</gene>
<sequence>MKKKYLEIVLDNLNPHPRPKPHLEQYTIGGKLASELLFSAWEDIRDNLVVDLGCGTGRLSIGAKLLGAGKVLGIDIDRETLECARENLRKLERIPVLKNLGVDLEEILKNVFFVEMDVKDIDRGYIGRYLEEGMKVVVIQNPPFGAQRKHADRIFLEKALEIGDVVYTIHNSATRDFVINYVKEKGRNITYIFETKFRIPRIYSFHTKRYVDIPVDIYRIE</sequence>
<dbReference type="Pfam" id="PF06325">
    <property type="entry name" value="PrmA"/>
    <property type="match status" value="1"/>
</dbReference>
<dbReference type="SUPFAM" id="SSF53335">
    <property type="entry name" value="S-adenosyl-L-methionine-dependent methyltransferases"/>
    <property type="match status" value="1"/>
</dbReference>
<dbReference type="AlphaFoldDB" id="A0A832ZBR4"/>
<comment type="caution">
    <text evidence="1">The sequence shown here is derived from an EMBL/GenBank/DDBJ whole genome shotgun (WGS) entry which is preliminary data.</text>
</comment>
<accession>A0A832ZBR4</accession>
<keyword evidence="1" id="KW-0489">Methyltransferase</keyword>
<protein>
    <submittedName>
        <fullName evidence="1">Methyltransferase domain-containing protein</fullName>
    </submittedName>
</protein>
<dbReference type="GO" id="GO:0008168">
    <property type="term" value="F:methyltransferase activity"/>
    <property type="evidence" value="ECO:0007669"/>
    <property type="project" value="UniProtKB-KW"/>
</dbReference>
<organism evidence="1 2">
    <name type="scientific">Methanothermococcus okinawensis</name>
    <dbReference type="NCBI Taxonomy" id="155863"/>
    <lineage>
        <taxon>Archaea</taxon>
        <taxon>Methanobacteriati</taxon>
        <taxon>Methanobacteriota</taxon>
        <taxon>Methanomada group</taxon>
        <taxon>Methanococci</taxon>
        <taxon>Methanococcales</taxon>
        <taxon>Methanococcaceae</taxon>
        <taxon>Methanothermococcus</taxon>
    </lineage>
</organism>
<proteinExistence type="predicted"/>
<reference evidence="1" key="1">
    <citation type="journal article" date="2020" name="ISME J.">
        <title>Gammaproteobacteria mediating utilization of methyl-, sulfur- and petroleum organic compounds in deep ocean hydrothermal plumes.</title>
        <authorList>
            <person name="Zhou Z."/>
            <person name="Liu Y."/>
            <person name="Pan J."/>
            <person name="Cron B.R."/>
            <person name="Toner B.M."/>
            <person name="Anantharaman K."/>
            <person name="Breier J.A."/>
            <person name="Dick G.J."/>
            <person name="Li M."/>
        </authorList>
    </citation>
    <scope>NUCLEOTIDE SEQUENCE</scope>
    <source>
        <strain evidence="1">SZUA-1453</strain>
    </source>
</reference>
<evidence type="ECO:0000313" key="2">
    <source>
        <dbReference type="Proteomes" id="UP000643554"/>
    </source>
</evidence>